<evidence type="ECO:0000256" key="1">
    <source>
        <dbReference type="SAM" id="MobiDB-lite"/>
    </source>
</evidence>
<accession>A0ABQ7GBB4</accession>
<comment type="caution">
    <text evidence="2">The sequence shown here is derived from an EMBL/GenBank/DDBJ whole genome shotgun (WGS) entry which is preliminary data.</text>
</comment>
<gene>
    <name evidence="2" type="ORF">DUNSADRAFT_12405</name>
</gene>
<feature type="compositionally biased region" description="Basic residues" evidence="1">
    <location>
        <begin position="591"/>
        <end position="602"/>
    </location>
</feature>
<proteinExistence type="predicted"/>
<evidence type="ECO:0000313" key="3">
    <source>
        <dbReference type="Proteomes" id="UP000815325"/>
    </source>
</evidence>
<protein>
    <submittedName>
        <fullName evidence="2">Uncharacterized protein</fullName>
    </submittedName>
</protein>
<feature type="compositionally biased region" description="Polar residues" evidence="1">
    <location>
        <begin position="125"/>
        <end position="164"/>
    </location>
</feature>
<feature type="compositionally biased region" description="Polar residues" evidence="1">
    <location>
        <begin position="479"/>
        <end position="490"/>
    </location>
</feature>
<organism evidence="2 3">
    <name type="scientific">Dunaliella salina</name>
    <name type="common">Green alga</name>
    <name type="synonym">Protococcus salinus</name>
    <dbReference type="NCBI Taxonomy" id="3046"/>
    <lineage>
        <taxon>Eukaryota</taxon>
        <taxon>Viridiplantae</taxon>
        <taxon>Chlorophyta</taxon>
        <taxon>core chlorophytes</taxon>
        <taxon>Chlorophyceae</taxon>
        <taxon>CS clade</taxon>
        <taxon>Chlamydomonadales</taxon>
        <taxon>Dunaliellaceae</taxon>
        <taxon>Dunaliella</taxon>
    </lineage>
</organism>
<feature type="region of interest" description="Disordered" evidence="1">
    <location>
        <begin position="531"/>
        <end position="556"/>
    </location>
</feature>
<name>A0ABQ7GBB4_DUNSA</name>
<reference evidence="2" key="1">
    <citation type="submission" date="2017-08" db="EMBL/GenBank/DDBJ databases">
        <authorList>
            <person name="Polle J.E."/>
            <person name="Barry K."/>
            <person name="Cushman J."/>
            <person name="Schmutz J."/>
            <person name="Tran D."/>
            <person name="Hathwaick L.T."/>
            <person name="Yim W.C."/>
            <person name="Jenkins J."/>
            <person name="Mckie-Krisberg Z.M."/>
            <person name="Prochnik S."/>
            <person name="Lindquist E."/>
            <person name="Dockter R.B."/>
            <person name="Adam C."/>
            <person name="Molina H."/>
            <person name="Bunkerborg J."/>
            <person name="Jin E."/>
            <person name="Buchheim M."/>
            <person name="Magnuson J."/>
        </authorList>
    </citation>
    <scope>NUCLEOTIDE SEQUENCE</scope>
    <source>
        <strain evidence="2">CCAP 19/18</strain>
    </source>
</reference>
<feature type="region of interest" description="Disordered" evidence="1">
    <location>
        <begin position="75"/>
        <end position="102"/>
    </location>
</feature>
<feature type="region of interest" description="Disordered" evidence="1">
    <location>
        <begin position="374"/>
        <end position="492"/>
    </location>
</feature>
<feature type="region of interest" description="Disordered" evidence="1">
    <location>
        <begin position="125"/>
        <end position="166"/>
    </location>
</feature>
<feature type="compositionally biased region" description="Low complexity" evidence="1">
    <location>
        <begin position="613"/>
        <end position="622"/>
    </location>
</feature>
<feature type="region of interest" description="Disordered" evidence="1">
    <location>
        <begin position="569"/>
        <end position="622"/>
    </location>
</feature>
<feature type="compositionally biased region" description="Polar residues" evidence="1">
    <location>
        <begin position="435"/>
        <end position="445"/>
    </location>
</feature>
<dbReference type="EMBL" id="MU069913">
    <property type="protein sequence ID" value="KAF5831894.1"/>
    <property type="molecule type" value="Genomic_DNA"/>
</dbReference>
<dbReference type="Proteomes" id="UP000815325">
    <property type="component" value="Unassembled WGS sequence"/>
</dbReference>
<keyword evidence="3" id="KW-1185">Reference proteome</keyword>
<feature type="compositionally biased region" description="Polar residues" evidence="1">
    <location>
        <begin position="458"/>
        <end position="471"/>
    </location>
</feature>
<feature type="compositionally biased region" description="Low complexity" evidence="1">
    <location>
        <begin position="417"/>
        <end position="426"/>
    </location>
</feature>
<sequence>MLSKLKRALKLKVYGAQEDAAPEHQQHGSDGVIRDAASVVEQQCSSFAHRGERLKRVSPPAACVLDDPFVSDEAQPHNCAKQQQQLPARPHERLSPSSSAAASKHFAALQALQPDHACRTLSRTFTASSNDSSSMATALERTSSSKGGSSTHLLSSKDTGSKSTPFPCPAHMYTSASPRSVSQFTHQDIASPFACYSEPTGLCTASPRGNPTRMNCRPANMSPSHSTSTCASPRSNLAAQGLISDSSITEYGGHCAEGPLSNSSTDLSSESKRVKFRFAPSTNSHASSTGLLRTHRSTGDLGSSAADCGYSAAVAALEHAPGHQQPLAGNGYCRGNSASSVDLEERLLGMQDASPAPLDGSLLSRRPGADNTMLAKLCSGEGSPVGRLSSSNHSKVGRHSHHESTSGRLGASGTENGLRGRSSSSGSEHRLGSGNLPTPTELTNRSKSHTKAGRHSLHSSSARMGSFTHSNHPLDFRRLSSNSKEGSLRSSGAEHRLGGLDLGPLCNSLAQLQSSSSLHSMRRVRALRELQQHHHQHHHYHHNQHSHSRRVSVDQPRGPVSAAVQMMARSSMEQHMSRSAPRKSMGDSSHAHHHHHLHTRRAAHAEAQPSRKSLSLEGPLSSLPNFPSHHTALSLSLSSSGSLSPAHAAAARASKCAHQTVASPAISIPFP</sequence>
<feature type="compositionally biased region" description="Basic residues" evidence="1">
    <location>
        <begin position="533"/>
        <end position="550"/>
    </location>
</feature>
<evidence type="ECO:0000313" key="2">
    <source>
        <dbReference type="EMBL" id="KAF5831894.1"/>
    </source>
</evidence>
<feature type="compositionally biased region" description="Basic residues" evidence="1">
    <location>
        <begin position="446"/>
        <end position="457"/>
    </location>
</feature>